<dbReference type="EMBL" id="FXBL01000004">
    <property type="protein sequence ID" value="SMH51875.1"/>
    <property type="molecule type" value="Genomic_DNA"/>
</dbReference>
<dbReference type="GO" id="GO:0016853">
    <property type="term" value="F:isomerase activity"/>
    <property type="evidence" value="ECO:0007669"/>
    <property type="project" value="UniProtKB-KW"/>
</dbReference>
<evidence type="ECO:0000256" key="2">
    <source>
        <dbReference type="RuleBase" id="RU003707"/>
    </source>
</evidence>
<evidence type="ECO:0000256" key="1">
    <source>
        <dbReference type="ARBA" id="ARBA00005254"/>
    </source>
</evidence>
<dbReference type="PANTHER" id="PTHR43459:SF1">
    <property type="entry name" value="EG:BACN32G11.4 PROTEIN"/>
    <property type="match status" value="1"/>
</dbReference>
<evidence type="ECO:0000313" key="3">
    <source>
        <dbReference type="EMBL" id="SMH51875.1"/>
    </source>
</evidence>
<proteinExistence type="inferred from homology"/>
<dbReference type="CDD" id="cd06558">
    <property type="entry name" value="crotonase-like"/>
    <property type="match status" value="1"/>
</dbReference>
<dbReference type="Proteomes" id="UP000193083">
    <property type="component" value="Unassembled WGS sequence"/>
</dbReference>
<comment type="similarity">
    <text evidence="1 2">Belongs to the enoyl-CoA hydratase/isomerase family.</text>
</comment>
<organism evidence="3 4">
    <name type="scientific">Mesorhizobium australicum</name>
    <dbReference type="NCBI Taxonomy" id="536018"/>
    <lineage>
        <taxon>Bacteria</taxon>
        <taxon>Pseudomonadati</taxon>
        <taxon>Pseudomonadota</taxon>
        <taxon>Alphaproteobacteria</taxon>
        <taxon>Hyphomicrobiales</taxon>
        <taxon>Phyllobacteriaceae</taxon>
        <taxon>Mesorhizobium</taxon>
    </lineage>
</organism>
<protein>
    <submittedName>
        <fullName evidence="3">2-(1,2-epoxy-1,2-dihydrophenyl)acetyl-CoA isomerase</fullName>
    </submittedName>
</protein>
<dbReference type="RefSeq" id="WP_085466237.1">
    <property type="nucleotide sequence ID" value="NZ_FXBL01000004.1"/>
</dbReference>
<dbReference type="InterPro" id="IPR001753">
    <property type="entry name" value="Enoyl-CoA_hydra/iso"/>
</dbReference>
<dbReference type="AlphaFoldDB" id="A0A1X7PL45"/>
<dbReference type="SUPFAM" id="SSF52096">
    <property type="entry name" value="ClpP/crotonase"/>
    <property type="match status" value="1"/>
</dbReference>
<accession>A0A1X7PL45</accession>
<evidence type="ECO:0000313" key="4">
    <source>
        <dbReference type="Proteomes" id="UP000193083"/>
    </source>
</evidence>
<dbReference type="OrthoDB" id="9807606at2"/>
<dbReference type="PROSITE" id="PS00166">
    <property type="entry name" value="ENOYL_COA_HYDRATASE"/>
    <property type="match status" value="1"/>
</dbReference>
<name>A0A1X7PL45_9HYPH</name>
<gene>
    <name evidence="3" type="ORF">SAMN02982922_4559</name>
</gene>
<sequence length="256" mass="27307">MIAYDDISYSVENGRARIVVNRPDKLNAYRNETADQLRDAVLRAGSDPSARSILLTGEGRAFGAGYDLATVDPNETPALDDVLQRHFNPLVIAMRQSRLPVVAAVNGPCAGAAVGIALAADIVIAARSAYFYEPFVGIALVPDAGNTQFLSRMLGRVRASGMMLLGDRIPAEKALAWGLLWDVVDDAELAPTAEAICARLAKLDAAALAGTKRLIDRAAEFGIDEQLALERDLQGEAGRTPAMKAQIAAFFAKRKG</sequence>
<keyword evidence="4" id="KW-1185">Reference proteome</keyword>
<dbReference type="InterPro" id="IPR014748">
    <property type="entry name" value="Enoyl-CoA_hydra_C"/>
</dbReference>
<dbReference type="Gene3D" id="3.90.226.10">
    <property type="entry name" value="2-enoyl-CoA Hydratase, Chain A, domain 1"/>
    <property type="match status" value="1"/>
</dbReference>
<reference evidence="3 4" key="1">
    <citation type="submission" date="2017-04" db="EMBL/GenBank/DDBJ databases">
        <authorList>
            <person name="Afonso C.L."/>
            <person name="Miller P.J."/>
            <person name="Scott M.A."/>
            <person name="Spackman E."/>
            <person name="Goraichik I."/>
            <person name="Dimitrov K.M."/>
            <person name="Suarez D.L."/>
            <person name="Swayne D.E."/>
        </authorList>
    </citation>
    <scope>NUCLEOTIDE SEQUENCE [LARGE SCALE GENOMIC DNA]</scope>
    <source>
        <strain evidence="3 4">B5P</strain>
    </source>
</reference>
<keyword evidence="3" id="KW-0413">Isomerase</keyword>
<dbReference type="Gene3D" id="1.10.12.10">
    <property type="entry name" value="Lyase 2-enoyl-coa Hydratase, Chain A, domain 2"/>
    <property type="match status" value="1"/>
</dbReference>
<dbReference type="InterPro" id="IPR018376">
    <property type="entry name" value="Enoyl-CoA_hyd/isom_CS"/>
</dbReference>
<dbReference type="InterPro" id="IPR029045">
    <property type="entry name" value="ClpP/crotonase-like_dom_sf"/>
</dbReference>
<dbReference type="PANTHER" id="PTHR43459">
    <property type="entry name" value="ENOYL-COA HYDRATASE"/>
    <property type="match status" value="1"/>
</dbReference>
<dbReference type="Pfam" id="PF00378">
    <property type="entry name" value="ECH_1"/>
    <property type="match status" value="1"/>
</dbReference>